<proteinExistence type="predicted"/>
<evidence type="ECO:0000256" key="3">
    <source>
        <dbReference type="ARBA" id="ARBA00023004"/>
    </source>
</evidence>
<comment type="caution">
    <text evidence="6">The sequence shown here is derived from an EMBL/GenBank/DDBJ whole genome shotgun (WGS) entry which is preliminary data.</text>
</comment>
<dbReference type="EMBL" id="RCZH01000005">
    <property type="protein sequence ID" value="TPG41552.1"/>
    <property type="molecule type" value="Genomic_DNA"/>
</dbReference>
<dbReference type="GO" id="GO:0020037">
    <property type="term" value="F:heme binding"/>
    <property type="evidence" value="ECO:0007669"/>
    <property type="project" value="InterPro"/>
</dbReference>
<dbReference type="Proteomes" id="UP000319700">
    <property type="component" value="Unassembled WGS sequence"/>
</dbReference>
<accession>A0A502EWR3</accession>
<evidence type="ECO:0000256" key="4">
    <source>
        <dbReference type="PROSITE-ProRule" id="PRU00433"/>
    </source>
</evidence>
<keyword evidence="7" id="KW-1185">Reference proteome</keyword>
<organism evidence="6 7">
    <name type="scientific">Flavobacterium pectinovorum</name>
    <dbReference type="NCBI Taxonomy" id="29533"/>
    <lineage>
        <taxon>Bacteria</taxon>
        <taxon>Pseudomonadati</taxon>
        <taxon>Bacteroidota</taxon>
        <taxon>Flavobacteriia</taxon>
        <taxon>Flavobacteriales</taxon>
        <taxon>Flavobacteriaceae</taxon>
        <taxon>Flavobacterium</taxon>
    </lineage>
</organism>
<feature type="domain" description="Cytochrome c" evidence="5">
    <location>
        <begin position="36"/>
        <end position="129"/>
    </location>
</feature>
<dbReference type="InterPro" id="IPR009056">
    <property type="entry name" value="Cyt_c-like_dom"/>
</dbReference>
<dbReference type="Gene3D" id="1.10.760.10">
    <property type="entry name" value="Cytochrome c-like domain"/>
    <property type="match status" value="1"/>
</dbReference>
<dbReference type="RefSeq" id="WP_140505911.1">
    <property type="nucleotide sequence ID" value="NZ_RCZH01000005.1"/>
</dbReference>
<gene>
    <name evidence="6" type="ORF">EAH81_08690</name>
</gene>
<reference evidence="6 7" key="1">
    <citation type="journal article" date="2019" name="Environ. Microbiol.">
        <title>Species interactions and distinct microbial communities in high Arctic permafrost affected cryosols are associated with the CH4 and CO2 gas fluxes.</title>
        <authorList>
            <person name="Altshuler I."/>
            <person name="Hamel J."/>
            <person name="Turney S."/>
            <person name="Magnuson E."/>
            <person name="Levesque R."/>
            <person name="Greer C."/>
            <person name="Whyte L.G."/>
        </authorList>
    </citation>
    <scope>NUCLEOTIDE SEQUENCE [LARGE SCALE GENOMIC DNA]</scope>
    <source>
        <strain evidence="6 7">42</strain>
    </source>
</reference>
<dbReference type="OrthoDB" id="955119at2"/>
<evidence type="ECO:0000313" key="7">
    <source>
        <dbReference type="Proteomes" id="UP000319700"/>
    </source>
</evidence>
<dbReference type="GO" id="GO:0046872">
    <property type="term" value="F:metal ion binding"/>
    <property type="evidence" value="ECO:0007669"/>
    <property type="project" value="UniProtKB-KW"/>
</dbReference>
<dbReference type="SUPFAM" id="SSF46626">
    <property type="entry name" value="Cytochrome c"/>
    <property type="match status" value="1"/>
</dbReference>
<dbReference type="PROSITE" id="PS51007">
    <property type="entry name" value="CYTC"/>
    <property type="match status" value="1"/>
</dbReference>
<evidence type="ECO:0000256" key="1">
    <source>
        <dbReference type="ARBA" id="ARBA00022617"/>
    </source>
</evidence>
<evidence type="ECO:0000259" key="5">
    <source>
        <dbReference type="PROSITE" id="PS51007"/>
    </source>
</evidence>
<sequence>MIRPISLFLILFVGYFTLSLKSIDYNTINKTIKTDALYTKGQNIFKRDCASCHYIEMDKIATAPALGGITKLRKKDWLYSYTRNSYKMFEQGDKIAKENISKGWGLMTAFPNLTNSDLDALYYFVEKRYEMSKKGVPLEK</sequence>
<keyword evidence="3 4" id="KW-0408">Iron</keyword>
<evidence type="ECO:0000256" key="2">
    <source>
        <dbReference type="ARBA" id="ARBA00022723"/>
    </source>
</evidence>
<dbReference type="InterPro" id="IPR036909">
    <property type="entry name" value="Cyt_c-like_dom_sf"/>
</dbReference>
<name>A0A502EWR3_9FLAO</name>
<keyword evidence="2 4" id="KW-0479">Metal-binding</keyword>
<keyword evidence="1 4" id="KW-0349">Heme</keyword>
<evidence type="ECO:0000313" key="6">
    <source>
        <dbReference type="EMBL" id="TPG41552.1"/>
    </source>
</evidence>
<protein>
    <submittedName>
        <fullName evidence="6">Cytochrome c</fullName>
    </submittedName>
</protein>
<dbReference type="Pfam" id="PF00034">
    <property type="entry name" value="Cytochrom_C"/>
    <property type="match status" value="1"/>
</dbReference>
<dbReference type="GO" id="GO:0009055">
    <property type="term" value="F:electron transfer activity"/>
    <property type="evidence" value="ECO:0007669"/>
    <property type="project" value="InterPro"/>
</dbReference>
<dbReference type="AlphaFoldDB" id="A0A502EWR3"/>